<evidence type="ECO:0000313" key="2">
    <source>
        <dbReference type="EMBL" id="QEQ94049.1"/>
    </source>
</evidence>
<accession>A0A5J6D890</accession>
<dbReference type="RefSeq" id="YP_010056196.1">
    <property type="nucleotide sequence ID" value="NC_054675.1"/>
</dbReference>
<feature type="region of interest" description="Disordered" evidence="1">
    <location>
        <begin position="195"/>
        <end position="221"/>
    </location>
</feature>
<sequence length="237" mass="25850">MSSFSLDDIRSAAEAKYGSTDITFGDDVCRLLNPLRLAKEKRAELINIQSKLDGDDVDQEQVLADAIRLVAESEKAADKLLSAVGGDLAVLAQIFEHYGKGTQAGGSLSLARLVDDYGEGIYPDLRFHYGIDLADVIAGRGPSPSLVLLLVQRLPDTSLTMALASGGRDHFGWGVDRHMTADLYDALNQNTRATGQWGKKGAPKIPEYPRPKTKTKKAKAEKKITSVADLYKKFSRR</sequence>
<dbReference type="Proteomes" id="UP000327512">
    <property type="component" value="Segment"/>
</dbReference>
<evidence type="ECO:0000313" key="3">
    <source>
        <dbReference type="Proteomes" id="UP000327512"/>
    </source>
</evidence>
<dbReference type="EMBL" id="MN204498">
    <property type="protein sequence ID" value="QEQ94049.1"/>
    <property type="molecule type" value="Genomic_DNA"/>
</dbReference>
<gene>
    <name evidence="2" type="primary">17</name>
    <name evidence="2" type="ORF">SEA_SAFTANT_17</name>
</gene>
<evidence type="ECO:0000256" key="1">
    <source>
        <dbReference type="SAM" id="MobiDB-lite"/>
    </source>
</evidence>
<organism evidence="2 3">
    <name type="scientific">Streptomyces phage Saftant</name>
    <dbReference type="NCBI Taxonomy" id="2601693"/>
    <lineage>
        <taxon>Viruses</taxon>
        <taxon>Duplodnaviria</taxon>
        <taxon>Heunggongvirae</taxon>
        <taxon>Uroviricota</taxon>
        <taxon>Caudoviricetes</taxon>
        <taxon>Arquatrovirinae</taxon>
        <taxon>Camvirus</taxon>
        <taxon>Camvirus saftant</taxon>
    </lineage>
</organism>
<dbReference type="InterPro" id="IPR020132">
    <property type="entry name" value="Gp24/Gp25"/>
</dbReference>
<dbReference type="GeneID" id="64472138"/>
<name>A0A5J6D890_9CAUD</name>
<reference evidence="2 3" key="1">
    <citation type="submission" date="2019-07" db="EMBL/GenBank/DDBJ databases">
        <authorList>
            <person name="Gordon L.L."/>
            <person name="Schein S.C."/>
            <person name="Shalon N."/>
            <person name="Whiting F."/>
            <person name="Shaffer C.D."/>
            <person name="Weston-Hafer K.A."/>
            <person name="Garlena R.A."/>
            <person name="Russell D.A."/>
            <person name="Pope W.H."/>
            <person name="Jacobs-Sera D."/>
            <person name="Hendrix R.W."/>
            <person name="Hatfull G.F."/>
        </authorList>
    </citation>
    <scope>NUCLEOTIDE SEQUENCE [LARGE SCALE GENOMIC DNA]</scope>
</reference>
<feature type="compositionally biased region" description="Basic residues" evidence="1">
    <location>
        <begin position="211"/>
        <end position="220"/>
    </location>
</feature>
<dbReference type="KEGG" id="vg:64472138"/>
<dbReference type="Pfam" id="PF17388">
    <property type="entry name" value="GP24_25"/>
    <property type="match status" value="1"/>
</dbReference>
<protein>
    <submittedName>
        <fullName evidence="2">Tail assembly chaperone</fullName>
    </submittedName>
</protein>
<proteinExistence type="predicted"/>
<keyword evidence="3" id="KW-1185">Reference proteome</keyword>